<dbReference type="GO" id="GO:0005524">
    <property type="term" value="F:ATP binding"/>
    <property type="evidence" value="ECO:0007669"/>
    <property type="project" value="UniProtKB-KW"/>
</dbReference>
<dbReference type="EMBL" id="GBHO01008648">
    <property type="protein sequence ID" value="JAG34956.1"/>
    <property type="molecule type" value="Transcribed_RNA"/>
</dbReference>
<dbReference type="PANTHER" id="PTHR47642:SF7">
    <property type="entry name" value="ATP-DEPENDENT DNA HELICASE PIF1"/>
    <property type="match status" value="1"/>
</dbReference>
<keyword evidence="1" id="KW-0233">DNA recombination</keyword>
<comment type="cofactor">
    <cofactor evidence="1">
        <name>Mg(2+)</name>
        <dbReference type="ChEBI" id="CHEBI:18420"/>
    </cofactor>
</comment>
<dbReference type="GO" id="GO:0043139">
    <property type="term" value="F:5'-3' DNA helicase activity"/>
    <property type="evidence" value="ECO:0007669"/>
    <property type="project" value="UniProtKB-EC"/>
</dbReference>
<dbReference type="InterPro" id="IPR051055">
    <property type="entry name" value="PIF1_helicase"/>
</dbReference>
<sequence length="161" mass="17864">MYIGGSAGTGKTVLLRVLCKRLQAHRLRVAMTATTGVAGCHISGSTFHHAFGVSSRGEFLRRHSLLEYDVIVIDEVSMFSKRLFDDFDKVLRDEAGTPDLPFGGIQIILCGDFLQLGCINEGSLICSQLFHNIFVKLRLHTQVRQTANSQFAHDLQVMRLG</sequence>
<name>A0A0A9YTL0_LYGHE</name>
<keyword evidence="1" id="KW-0234">DNA repair</keyword>
<reference evidence="3" key="1">
    <citation type="journal article" date="2014" name="PLoS ONE">
        <title>Transcriptome-Based Identification of ABC Transporters in the Western Tarnished Plant Bug Lygus hesperus.</title>
        <authorList>
            <person name="Hull J.J."/>
            <person name="Chaney K."/>
            <person name="Geib S.M."/>
            <person name="Fabrick J.A."/>
            <person name="Brent C.S."/>
            <person name="Walsh D."/>
            <person name="Lavine L.C."/>
        </authorList>
    </citation>
    <scope>NUCLEOTIDE SEQUENCE</scope>
</reference>
<proteinExistence type="inferred from homology"/>
<dbReference type="AlphaFoldDB" id="A0A0A9YTL0"/>
<dbReference type="EMBL" id="GBHO01008647">
    <property type="protein sequence ID" value="JAG34957.1"/>
    <property type="molecule type" value="Transcribed_RNA"/>
</dbReference>
<dbReference type="Pfam" id="PF05970">
    <property type="entry name" value="PIF1"/>
    <property type="match status" value="1"/>
</dbReference>
<dbReference type="SUPFAM" id="SSF52540">
    <property type="entry name" value="P-loop containing nucleoside triphosphate hydrolases"/>
    <property type="match status" value="1"/>
</dbReference>
<dbReference type="EC" id="5.6.2.3" evidence="1"/>
<comment type="similarity">
    <text evidence="1">Belongs to the helicase family.</text>
</comment>
<reference evidence="3" key="2">
    <citation type="submission" date="2014-07" db="EMBL/GenBank/DDBJ databases">
        <authorList>
            <person name="Hull J."/>
        </authorList>
    </citation>
    <scope>NUCLEOTIDE SEQUENCE</scope>
</reference>
<keyword evidence="1" id="KW-0547">Nucleotide-binding</keyword>
<evidence type="ECO:0000259" key="2">
    <source>
        <dbReference type="Pfam" id="PF05970"/>
    </source>
</evidence>
<organism evidence="3">
    <name type="scientific">Lygus hesperus</name>
    <name type="common">Western plant bug</name>
    <dbReference type="NCBI Taxonomy" id="30085"/>
    <lineage>
        <taxon>Eukaryota</taxon>
        <taxon>Metazoa</taxon>
        <taxon>Ecdysozoa</taxon>
        <taxon>Arthropoda</taxon>
        <taxon>Hexapoda</taxon>
        <taxon>Insecta</taxon>
        <taxon>Pterygota</taxon>
        <taxon>Neoptera</taxon>
        <taxon>Paraneoptera</taxon>
        <taxon>Hemiptera</taxon>
        <taxon>Heteroptera</taxon>
        <taxon>Panheteroptera</taxon>
        <taxon>Cimicomorpha</taxon>
        <taxon>Miridae</taxon>
        <taxon>Mirini</taxon>
        <taxon>Lygus</taxon>
    </lineage>
</organism>
<evidence type="ECO:0000256" key="1">
    <source>
        <dbReference type="RuleBase" id="RU363044"/>
    </source>
</evidence>
<comment type="catalytic activity">
    <reaction evidence="1">
        <text>ATP + H2O = ADP + phosphate + H(+)</text>
        <dbReference type="Rhea" id="RHEA:13065"/>
        <dbReference type="ChEBI" id="CHEBI:15377"/>
        <dbReference type="ChEBI" id="CHEBI:15378"/>
        <dbReference type="ChEBI" id="CHEBI:30616"/>
        <dbReference type="ChEBI" id="CHEBI:43474"/>
        <dbReference type="ChEBI" id="CHEBI:456216"/>
        <dbReference type="EC" id="5.6.2.3"/>
    </reaction>
</comment>
<gene>
    <name evidence="3" type="primary">pif1_0</name>
    <name evidence="4" type="synonym">pif1_4</name>
    <name evidence="4" type="ORF">CM83_48747</name>
    <name evidence="3" type="ORF">CM83_48751</name>
</gene>
<keyword evidence="1" id="KW-0067">ATP-binding</keyword>
<keyword evidence="1" id="KW-0227">DNA damage</keyword>
<dbReference type="GO" id="GO:0000723">
    <property type="term" value="P:telomere maintenance"/>
    <property type="evidence" value="ECO:0007669"/>
    <property type="project" value="InterPro"/>
</dbReference>
<dbReference type="GO" id="GO:0006281">
    <property type="term" value="P:DNA repair"/>
    <property type="evidence" value="ECO:0007669"/>
    <property type="project" value="UniProtKB-KW"/>
</dbReference>
<dbReference type="InterPro" id="IPR027417">
    <property type="entry name" value="P-loop_NTPase"/>
</dbReference>
<dbReference type="GO" id="GO:0006310">
    <property type="term" value="P:DNA recombination"/>
    <property type="evidence" value="ECO:0007669"/>
    <property type="project" value="UniProtKB-KW"/>
</dbReference>
<accession>A0A0A9YTL0</accession>
<protein>
    <recommendedName>
        <fullName evidence="1">ATP-dependent DNA helicase</fullName>
        <ecNumber evidence="1">5.6.2.3</ecNumber>
    </recommendedName>
</protein>
<evidence type="ECO:0000313" key="4">
    <source>
        <dbReference type="EMBL" id="JAG34957.1"/>
    </source>
</evidence>
<feature type="domain" description="DNA helicase Pif1-like DEAD-box helicase" evidence="2">
    <location>
        <begin position="1"/>
        <end position="151"/>
    </location>
</feature>
<keyword evidence="1 3" id="KW-0347">Helicase</keyword>
<dbReference type="Gene3D" id="3.40.50.300">
    <property type="entry name" value="P-loop containing nucleotide triphosphate hydrolases"/>
    <property type="match status" value="1"/>
</dbReference>
<dbReference type="InterPro" id="IPR010285">
    <property type="entry name" value="DNA_helicase_pif1-like_DEAD"/>
</dbReference>
<dbReference type="GO" id="GO:0016787">
    <property type="term" value="F:hydrolase activity"/>
    <property type="evidence" value="ECO:0007669"/>
    <property type="project" value="UniProtKB-KW"/>
</dbReference>
<evidence type="ECO:0000313" key="3">
    <source>
        <dbReference type="EMBL" id="JAG34956.1"/>
    </source>
</evidence>
<keyword evidence="1" id="KW-0378">Hydrolase</keyword>
<dbReference type="PANTHER" id="PTHR47642">
    <property type="entry name" value="ATP-DEPENDENT DNA HELICASE"/>
    <property type="match status" value="1"/>
</dbReference>